<feature type="domain" description="Response regulatory" evidence="4">
    <location>
        <begin position="5"/>
        <end position="120"/>
    </location>
</feature>
<name>A0ABR7BTS2_9ACTN</name>
<evidence type="ECO:0000256" key="3">
    <source>
        <dbReference type="PROSITE-ProRule" id="PRU01091"/>
    </source>
</evidence>
<dbReference type="PROSITE" id="PS51755">
    <property type="entry name" value="OMPR_PHOB"/>
    <property type="match status" value="1"/>
</dbReference>
<evidence type="ECO:0000259" key="4">
    <source>
        <dbReference type="PROSITE" id="PS50110"/>
    </source>
</evidence>
<dbReference type="Proteomes" id="UP000622448">
    <property type="component" value="Unassembled WGS sequence"/>
</dbReference>
<dbReference type="Gene3D" id="3.40.50.2300">
    <property type="match status" value="1"/>
</dbReference>
<sequence length="242" mass="25326">MGAQTILIVEDDADINALLAKIAAREGFATVQAYSGTEALLRMERAAFDLILLDMMLPGMEGSELMARLRGELGSSVPVIVVSAKAGSADKVGMLAAGADDYVTKPFDPDEVAARMHAVLRRAAGGAAAAGGSGASAGAGAAAADVLAHRDLRLDVACRRVTLGGAEVALTAHEFDILHVLMQAPDKVFSRELLYELVWKSGYYGEENAINVHVSNIRKKLAAAGAEGDYIKTVWGIGFKLA</sequence>
<dbReference type="InterPro" id="IPR001867">
    <property type="entry name" value="OmpR/PhoB-type_DNA-bd"/>
</dbReference>
<evidence type="ECO:0000256" key="1">
    <source>
        <dbReference type="ARBA" id="ARBA00023125"/>
    </source>
</evidence>
<feature type="DNA-binding region" description="OmpR/PhoB-type" evidence="3">
    <location>
        <begin position="144"/>
        <end position="242"/>
    </location>
</feature>
<dbReference type="RefSeq" id="WP_186939200.1">
    <property type="nucleotide sequence ID" value="NZ_JACOOA010000005.1"/>
</dbReference>
<evidence type="ECO:0000256" key="2">
    <source>
        <dbReference type="PROSITE-ProRule" id="PRU00169"/>
    </source>
</evidence>
<dbReference type="PANTHER" id="PTHR48111:SF2">
    <property type="entry name" value="RESPONSE REGULATOR SAER"/>
    <property type="match status" value="1"/>
</dbReference>
<dbReference type="EMBL" id="JACOOA010000005">
    <property type="protein sequence ID" value="MBC5584990.1"/>
    <property type="molecule type" value="Genomic_DNA"/>
</dbReference>
<dbReference type="Pfam" id="PF00072">
    <property type="entry name" value="Response_reg"/>
    <property type="match status" value="1"/>
</dbReference>
<dbReference type="PANTHER" id="PTHR48111">
    <property type="entry name" value="REGULATOR OF RPOS"/>
    <property type="match status" value="1"/>
</dbReference>
<dbReference type="InterPro" id="IPR039420">
    <property type="entry name" value="WalR-like"/>
</dbReference>
<organism evidence="6 7">
    <name type="scientific">Eggerthella hominis</name>
    <dbReference type="NCBI Taxonomy" id="2763043"/>
    <lineage>
        <taxon>Bacteria</taxon>
        <taxon>Bacillati</taxon>
        <taxon>Actinomycetota</taxon>
        <taxon>Coriobacteriia</taxon>
        <taxon>Eggerthellales</taxon>
        <taxon>Eggerthellaceae</taxon>
        <taxon>Eggerthella</taxon>
    </lineage>
</organism>
<dbReference type="SMART" id="SM00448">
    <property type="entry name" value="REC"/>
    <property type="match status" value="1"/>
</dbReference>
<dbReference type="Gene3D" id="1.10.10.10">
    <property type="entry name" value="Winged helix-like DNA-binding domain superfamily/Winged helix DNA-binding domain"/>
    <property type="match status" value="1"/>
</dbReference>
<dbReference type="InterPro" id="IPR036388">
    <property type="entry name" value="WH-like_DNA-bd_sf"/>
</dbReference>
<keyword evidence="2" id="KW-0597">Phosphoprotein</keyword>
<gene>
    <name evidence="6" type="ORF">H8S61_12425</name>
</gene>
<dbReference type="Pfam" id="PF00486">
    <property type="entry name" value="Trans_reg_C"/>
    <property type="match status" value="1"/>
</dbReference>
<accession>A0ABR7BTS2</accession>
<dbReference type="SUPFAM" id="SSF52172">
    <property type="entry name" value="CheY-like"/>
    <property type="match status" value="1"/>
</dbReference>
<feature type="domain" description="OmpR/PhoB-type" evidence="5">
    <location>
        <begin position="144"/>
        <end position="242"/>
    </location>
</feature>
<dbReference type="InterPro" id="IPR001789">
    <property type="entry name" value="Sig_transdc_resp-reg_receiver"/>
</dbReference>
<keyword evidence="1 3" id="KW-0238">DNA-binding</keyword>
<dbReference type="PROSITE" id="PS50110">
    <property type="entry name" value="RESPONSE_REGULATORY"/>
    <property type="match status" value="1"/>
</dbReference>
<comment type="caution">
    <text evidence="6">The sequence shown here is derived from an EMBL/GenBank/DDBJ whole genome shotgun (WGS) entry which is preliminary data.</text>
</comment>
<protein>
    <submittedName>
        <fullName evidence="6">Response regulator transcription factor</fullName>
    </submittedName>
</protein>
<feature type="modified residue" description="4-aspartylphosphate" evidence="2">
    <location>
        <position position="54"/>
    </location>
</feature>
<evidence type="ECO:0000259" key="5">
    <source>
        <dbReference type="PROSITE" id="PS51755"/>
    </source>
</evidence>
<dbReference type="CDD" id="cd00383">
    <property type="entry name" value="trans_reg_C"/>
    <property type="match status" value="1"/>
</dbReference>
<proteinExistence type="predicted"/>
<keyword evidence="7" id="KW-1185">Reference proteome</keyword>
<dbReference type="Gene3D" id="6.10.250.690">
    <property type="match status" value="1"/>
</dbReference>
<evidence type="ECO:0000313" key="7">
    <source>
        <dbReference type="Proteomes" id="UP000622448"/>
    </source>
</evidence>
<evidence type="ECO:0000313" key="6">
    <source>
        <dbReference type="EMBL" id="MBC5584990.1"/>
    </source>
</evidence>
<dbReference type="InterPro" id="IPR011006">
    <property type="entry name" value="CheY-like_superfamily"/>
</dbReference>
<dbReference type="SMART" id="SM00862">
    <property type="entry name" value="Trans_reg_C"/>
    <property type="match status" value="1"/>
</dbReference>
<reference evidence="6 7" key="1">
    <citation type="submission" date="2020-08" db="EMBL/GenBank/DDBJ databases">
        <title>Genome public.</title>
        <authorList>
            <person name="Liu C."/>
            <person name="Sun Q."/>
        </authorList>
    </citation>
    <scope>NUCLEOTIDE SEQUENCE [LARGE SCALE GENOMIC DNA]</scope>
    <source>
        <strain evidence="6 7">NSJ-70</strain>
    </source>
</reference>